<dbReference type="EMBL" id="MZNU01000354">
    <property type="protein sequence ID" value="OWO99479.1"/>
    <property type="molecule type" value="Genomic_DNA"/>
</dbReference>
<dbReference type="OrthoDB" id="3852498at2759"/>
<reference evidence="2 3" key="1">
    <citation type="submission" date="2017-04" db="EMBL/GenBank/DDBJ databases">
        <title>Draft genome sequence of Marssonina coronaria NL1: causal agent of apple blotch.</title>
        <authorList>
            <person name="Cheng Q."/>
        </authorList>
    </citation>
    <scope>NUCLEOTIDE SEQUENCE [LARGE SCALE GENOMIC DNA]</scope>
    <source>
        <strain evidence="2 3">NL1</strain>
    </source>
</reference>
<evidence type="ECO:0000256" key="1">
    <source>
        <dbReference type="SAM" id="SignalP"/>
    </source>
</evidence>
<evidence type="ECO:0008006" key="4">
    <source>
        <dbReference type="Google" id="ProtNLM"/>
    </source>
</evidence>
<dbReference type="Proteomes" id="UP000242519">
    <property type="component" value="Unassembled WGS sequence"/>
</dbReference>
<organism evidence="2 3">
    <name type="scientific">Diplocarpon coronariae</name>
    <dbReference type="NCBI Taxonomy" id="2795749"/>
    <lineage>
        <taxon>Eukaryota</taxon>
        <taxon>Fungi</taxon>
        <taxon>Dikarya</taxon>
        <taxon>Ascomycota</taxon>
        <taxon>Pezizomycotina</taxon>
        <taxon>Leotiomycetes</taxon>
        <taxon>Helotiales</taxon>
        <taxon>Drepanopezizaceae</taxon>
        <taxon>Diplocarpon</taxon>
    </lineage>
</organism>
<dbReference type="STRING" id="503106.A0A218YWW9"/>
<name>A0A218YWW9_9HELO</name>
<feature type="signal peptide" evidence="1">
    <location>
        <begin position="1"/>
        <end position="25"/>
    </location>
</feature>
<gene>
    <name evidence="2" type="ORF">B2J93_1611</name>
</gene>
<evidence type="ECO:0000313" key="3">
    <source>
        <dbReference type="Proteomes" id="UP000242519"/>
    </source>
</evidence>
<sequence>MQLNYCLNACCGLLLKVGIVGVVLATSGSATSNHVRRAFEYDENNPFGLLDPQNWANPDSMTWTDYKAIPGTDWSNPKIKGSNHTFNIALIAVDYPDQTFSITQPVGSTVFGNPQPGTPNVTRAGVPAFYRDFLNVPSDYNGRHTIHEYWMEDTQGRYGVELTSFGPYLLPNKSYQYGITERMNANGCPKGEICDLDIREHTYHMWRAEVGNAIADSFEITFILSAGVDESGSWQEFGEMKFQNKEEVPDAFGPPGTTEDGTIENFAKTRYVEWTSWAAAASIWTDVNVTTHSVVVTEASGVATYAHELTHLLDIGDNFNNPYGTPLRRSYTGPWSMMSRGTFNGPGGPHTRWHVPPKLGGSMGSHHTLFDKDYLGFVANESILRLKREALPKSGLAVVTVFPRSVVPSPGEMMGMQISMDSDLSPACDINKDIYCDGGGYNNYYVEVVDRMGSDSFTPDTGVMISKTKDTYETYQWIIDANPQDIELIDFKRPNGDAAYVTLGDYRQLADALFHAGAQSGSEFEYIDKANNLHFYIIDVARDAKGILSYTTAVRSLDSATTDPHKRDVGLGLVSVKGISSEKGVTCTYEVSNTGTFKESGFNTTHPTNDPAYFKSDVYRLSVEVVSQGWTAALPNELVTVEFGKTKTVRVAASSDKNAVDPGVVGLTVTSESNPSVSMLATCSIAKMGS</sequence>
<dbReference type="InParanoid" id="A0A218YWW9"/>
<feature type="chain" id="PRO_5012329691" description="M6 family metalloprotease domain-containing protein" evidence="1">
    <location>
        <begin position="26"/>
        <end position="690"/>
    </location>
</feature>
<comment type="caution">
    <text evidence="2">The sequence shown here is derived from an EMBL/GenBank/DDBJ whole genome shotgun (WGS) entry which is preliminary data.</text>
</comment>
<accession>A0A218YWW9</accession>
<evidence type="ECO:0000313" key="2">
    <source>
        <dbReference type="EMBL" id="OWO99479.1"/>
    </source>
</evidence>
<dbReference type="GO" id="GO:0008233">
    <property type="term" value="F:peptidase activity"/>
    <property type="evidence" value="ECO:0007669"/>
    <property type="project" value="InterPro"/>
</dbReference>
<dbReference type="NCBIfam" id="TIGR03296">
    <property type="entry name" value="M6dom_TIGR03296"/>
    <property type="match status" value="1"/>
</dbReference>
<protein>
    <recommendedName>
        <fullName evidence="4">M6 family metalloprotease domain-containing protein</fullName>
    </recommendedName>
</protein>
<dbReference type="GO" id="GO:0006508">
    <property type="term" value="P:proteolysis"/>
    <property type="evidence" value="ECO:0007669"/>
    <property type="project" value="InterPro"/>
</dbReference>
<keyword evidence="1" id="KW-0732">Signal</keyword>
<keyword evidence="3" id="KW-1185">Reference proteome</keyword>
<dbReference type="InterPro" id="IPR008757">
    <property type="entry name" value="Peptidase_M6-like_domain"/>
</dbReference>
<proteinExistence type="predicted"/>
<dbReference type="AlphaFoldDB" id="A0A218YWW9"/>